<dbReference type="Gene3D" id="3.40.50.720">
    <property type="entry name" value="NAD(P)-binding Rossmann-like Domain"/>
    <property type="match status" value="1"/>
</dbReference>
<keyword evidence="3 5" id="KW-0560">Oxidoreductase</keyword>
<comment type="catalytic activity">
    <reaction evidence="5 6">
        <text>6-phospho-D-gluconate + NADP(+) = D-ribulose 5-phosphate + CO2 + NADPH</text>
        <dbReference type="Rhea" id="RHEA:10116"/>
        <dbReference type="ChEBI" id="CHEBI:16526"/>
        <dbReference type="ChEBI" id="CHEBI:57783"/>
        <dbReference type="ChEBI" id="CHEBI:58121"/>
        <dbReference type="ChEBI" id="CHEBI:58349"/>
        <dbReference type="ChEBI" id="CHEBI:58759"/>
        <dbReference type="EC" id="1.1.1.44"/>
    </reaction>
</comment>
<evidence type="ECO:0000256" key="3">
    <source>
        <dbReference type="ARBA" id="ARBA00023002"/>
    </source>
</evidence>
<dbReference type="InterPro" id="IPR006114">
    <property type="entry name" value="6PGDH_C"/>
</dbReference>
<comment type="function">
    <text evidence="5">Catalyzes the oxidative decarboxylation of 6-phosphogluconate to ribulose 5-phosphate and CO(2), with concomitant reduction of NADP to NADPH.</text>
</comment>
<accession>A0ABU6FZ66</accession>
<evidence type="ECO:0000256" key="2">
    <source>
        <dbReference type="ARBA" id="ARBA00011738"/>
    </source>
</evidence>
<dbReference type="RefSeq" id="WP_326071370.1">
    <property type="nucleotide sequence ID" value="NZ_JARLKY010000016.1"/>
</dbReference>
<dbReference type="PROSITE" id="PS00461">
    <property type="entry name" value="6PGD"/>
    <property type="match status" value="1"/>
</dbReference>
<dbReference type="InterPro" id="IPR006184">
    <property type="entry name" value="6PGdom_BS"/>
</dbReference>
<dbReference type="Proteomes" id="UP001338137">
    <property type="component" value="Unassembled WGS sequence"/>
</dbReference>
<dbReference type="SUPFAM" id="SSF51735">
    <property type="entry name" value="NAD(P)-binding Rossmann-fold domains"/>
    <property type="match status" value="1"/>
</dbReference>
<name>A0ABU6FZ66_9BACL</name>
<keyword evidence="5 6" id="KW-0570">Pentose shunt</keyword>
<dbReference type="GO" id="GO:0004616">
    <property type="term" value="F:phosphogluconate dehydrogenase (decarboxylating) activity"/>
    <property type="evidence" value="ECO:0007669"/>
    <property type="project" value="UniProtKB-EC"/>
</dbReference>
<feature type="domain" description="6-phosphogluconate dehydrogenase C-terminal" evidence="7">
    <location>
        <begin position="178"/>
        <end position="468"/>
    </location>
</feature>
<evidence type="ECO:0000313" key="8">
    <source>
        <dbReference type="EMBL" id="MEC0227025.1"/>
    </source>
</evidence>
<evidence type="ECO:0000256" key="6">
    <source>
        <dbReference type="RuleBase" id="RU000485"/>
    </source>
</evidence>
<evidence type="ECO:0000256" key="1">
    <source>
        <dbReference type="ARBA" id="ARBA00008419"/>
    </source>
</evidence>
<evidence type="ECO:0000313" key="9">
    <source>
        <dbReference type="Proteomes" id="UP001338137"/>
    </source>
</evidence>
<dbReference type="SMART" id="SM01350">
    <property type="entry name" value="6PGD"/>
    <property type="match status" value="1"/>
</dbReference>
<comment type="subunit">
    <text evidence="2 5">Homodimer.</text>
</comment>
<protein>
    <recommendedName>
        <fullName evidence="5 6">6-phosphogluconate dehydrogenase, decarboxylating</fullName>
        <ecNumber evidence="5 6">1.1.1.44</ecNumber>
    </recommendedName>
</protein>
<proteinExistence type="inferred from homology"/>
<evidence type="ECO:0000259" key="7">
    <source>
        <dbReference type="SMART" id="SM01350"/>
    </source>
</evidence>
<gene>
    <name evidence="8" type="primary">gndA</name>
    <name evidence="8" type="ORF">P4I72_07810</name>
</gene>
<dbReference type="Gene3D" id="1.20.5.320">
    <property type="entry name" value="6-Phosphogluconate Dehydrogenase, domain 3"/>
    <property type="match status" value="1"/>
</dbReference>
<dbReference type="InterPro" id="IPR036291">
    <property type="entry name" value="NAD(P)-bd_dom_sf"/>
</dbReference>
<dbReference type="NCBIfam" id="NF006765">
    <property type="entry name" value="PRK09287.1"/>
    <property type="match status" value="1"/>
</dbReference>
<reference evidence="8 9" key="1">
    <citation type="submission" date="2023-03" db="EMBL/GenBank/DDBJ databases">
        <title>Bacillus Genome Sequencing.</title>
        <authorList>
            <person name="Dunlap C."/>
        </authorList>
    </citation>
    <scope>NUCLEOTIDE SEQUENCE [LARGE SCALE GENOMIC DNA]</scope>
    <source>
        <strain evidence="8 9">BD-533</strain>
    </source>
</reference>
<sequence length="473" mass="52098">MKKQQIGVVGLAVMGKNLALNIESKGFSVALYNRSPEKTKELVAEAQGKNLIGTYSVEEFVQSLETPRKILIMVKAGKPTDDTIDQLVPYLSQGDILIDGGNAFFPDTQRRNKDLQAQGFRFIGAGVSGGEEGALNGPAIMPGGQKDAYELIEPILTAISAKVNGDPCSTYIGEDGAGHYVKMVHNGIEYGDMQLIGEAYHLLKDVLNLNTKELHEIFSEWNNGELDSYLIEITADIFSKTDPDTGKPMVDVILDSAGQKGTGKWTSQSALDLGVPLSIITESVFARFISAMKEERVAASKRLSGPVVSSFDGEPKEFIEAVRKALYASKIASYAQGFAQMRAASDEYNWNLNYGSIAMIFRGGCIIRARFLQNIKDAYDRNPALKNLLLDEYFGEIVANYQDAWRKVVAIAVTGGIPVPGFASALAYYDSYRTERLPANLLQAQRDYFGAHTFERVDKEGSFHFQWMENNEE</sequence>
<evidence type="ECO:0000256" key="5">
    <source>
        <dbReference type="PIRNR" id="PIRNR000109"/>
    </source>
</evidence>
<dbReference type="InterPro" id="IPR006183">
    <property type="entry name" value="Pgluconate_DH"/>
</dbReference>
<dbReference type="InterPro" id="IPR006113">
    <property type="entry name" value="6PGDH_Gnd/GntZ"/>
</dbReference>
<dbReference type="InterPro" id="IPR013328">
    <property type="entry name" value="6PGD_dom2"/>
</dbReference>
<dbReference type="PANTHER" id="PTHR11811">
    <property type="entry name" value="6-PHOSPHOGLUCONATE DEHYDROGENASE"/>
    <property type="match status" value="1"/>
</dbReference>
<organism evidence="8 9">
    <name type="scientific">Paenibacillus alba</name>
    <dbReference type="NCBI Taxonomy" id="1197127"/>
    <lineage>
        <taxon>Bacteria</taxon>
        <taxon>Bacillati</taxon>
        <taxon>Bacillota</taxon>
        <taxon>Bacilli</taxon>
        <taxon>Bacillales</taxon>
        <taxon>Paenibacillaceae</taxon>
        <taxon>Paenibacillus</taxon>
    </lineage>
</organism>
<dbReference type="SUPFAM" id="SSF48179">
    <property type="entry name" value="6-phosphogluconate dehydrogenase C-terminal domain-like"/>
    <property type="match status" value="1"/>
</dbReference>
<dbReference type="EC" id="1.1.1.44" evidence="5 6"/>
<evidence type="ECO:0000256" key="4">
    <source>
        <dbReference type="ARBA" id="ARBA00023064"/>
    </source>
</evidence>
<dbReference type="Pfam" id="PF00393">
    <property type="entry name" value="6PGD"/>
    <property type="match status" value="1"/>
</dbReference>
<comment type="caution">
    <text evidence="8">The sequence shown here is derived from an EMBL/GenBank/DDBJ whole genome shotgun (WGS) entry which is preliminary data.</text>
</comment>
<dbReference type="InterPro" id="IPR006115">
    <property type="entry name" value="6PGDH_NADP-bd"/>
</dbReference>
<comment type="similarity">
    <text evidence="1 5 6">Belongs to the 6-phosphogluconate dehydrogenase family.</text>
</comment>
<dbReference type="Gene3D" id="1.10.1040.10">
    <property type="entry name" value="N-(1-d-carboxylethyl)-l-norvaline Dehydrogenase, domain 2"/>
    <property type="match status" value="1"/>
</dbReference>
<keyword evidence="5 6" id="KW-0521">NADP</keyword>
<keyword evidence="4 6" id="KW-0311">Gluconate utilization</keyword>
<dbReference type="NCBIfam" id="TIGR00873">
    <property type="entry name" value="gnd"/>
    <property type="match status" value="1"/>
</dbReference>
<keyword evidence="9" id="KW-1185">Reference proteome</keyword>
<dbReference type="EMBL" id="JARLKY010000016">
    <property type="protein sequence ID" value="MEC0227025.1"/>
    <property type="molecule type" value="Genomic_DNA"/>
</dbReference>
<dbReference type="InterPro" id="IPR008927">
    <property type="entry name" value="6-PGluconate_DH-like_C_sf"/>
</dbReference>
<dbReference type="PIRSF" id="PIRSF000109">
    <property type="entry name" value="6PGD"/>
    <property type="match status" value="1"/>
</dbReference>
<dbReference type="PRINTS" id="PR00076">
    <property type="entry name" value="6PGDHDRGNASE"/>
</dbReference>
<dbReference type="Pfam" id="PF03446">
    <property type="entry name" value="NAD_binding_2"/>
    <property type="match status" value="1"/>
</dbReference>
<comment type="pathway">
    <text evidence="5 6">Carbohydrate degradation; pentose phosphate pathway; D-ribulose 5-phosphate from D-glucose 6-phosphate (oxidative stage): step 3/3.</text>
</comment>